<keyword evidence="7" id="KW-0653">Protein transport</keyword>
<comment type="subcellular location">
    <subcellularLocation>
        <location evidence="1">Cytoplasm</location>
    </subcellularLocation>
</comment>
<dbReference type="PANTHER" id="PTHR47219:SF9">
    <property type="entry name" value="GTPASE ACTIVATING PROTEIN AND CENTROSOME-ASSOCIATED, ISOFORM B"/>
    <property type="match status" value="1"/>
</dbReference>
<dbReference type="GO" id="GO:0031267">
    <property type="term" value="F:small GTPase binding"/>
    <property type="evidence" value="ECO:0007669"/>
    <property type="project" value="TreeGrafter"/>
</dbReference>
<keyword evidence="3" id="KW-0343">GTPase activation</keyword>
<feature type="compositionally biased region" description="Low complexity" evidence="12">
    <location>
        <begin position="240"/>
        <end position="261"/>
    </location>
</feature>
<evidence type="ECO:0000256" key="2">
    <source>
        <dbReference type="ARBA" id="ARBA00022448"/>
    </source>
</evidence>
<dbReference type="EMBL" id="UFAJ01000146">
    <property type="protein sequence ID" value="SSD59462.1"/>
    <property type="molecule type" value="Genomic_DNA"/>
</dbReference>
<dbReference type="SUPFAM" id="SSF47923">
    <property type="entry name" value="Ypt/Rab-GAP domain of gyp1p"/>
    <property type="match status" value="2"/>
</dbReference>
<dbReference type="Pfam" id="PF23436">
    <property type="entry name" value="RabGap-TBC_2"/>
    <property type="match status" value="1"/>
</dbReference>
<keyword evidence="8 11" id="KW-0175">Coiled coil</keyword>
<dbReference type="Gene3D" id="1.10.8.270">
    <property type="entry name" value="putative rabgap domain of human tbc1 domain family member 14 like domains"/>
    <property type="match status" value="1"/>
</dbReference>
<feature type="domain" description="Rab-GAP TBC" evidence="13">
    <location>
        <begin position="400"/>
        <end position="579"/>
    </location>
</feature>
<dbReference type="AlphaFoldDB" id="A0A376B4B2"/>
<evidence type="ECO:0000256" key="6">
    <source>
        <dbReference type="ARBA" id="ARBA00022892"/>
    </source>
</evidence>
<evidence type="ECO:0000313" key="14">
    <source>
        <dbReference type="EMBL" id="SSD59462.1"/>
    </source>
</evidence>
<organism evidence="14 15">
    <name type="scientific">Saccharomycodes ludwigii</name>
    <dbReference type="NCBI Taxonomy" id="36035"/>
    <lineage>
        <taxon>Eukaryota</taxon>
        <taxon>Fungi</taxon>
        <taxon>Dikarya</taxon>
        <taxon>Ascomycota</taxon>
        <taxon>Saccharomycotina</taxon>
        <taxon>Saccharomycetes</taxon>
        <taxon>Saccharomycodales</taxon>
        <taxon>Saccharomycodaceae</taxon>
        <taxon>Saccharomycodes</taxon>
    </lineage>
</organism>
<dbReference type="GO" id="GO:0005096">
    <property type="term" value="F:GTPase activator activity"/>
    <property type="evidence" value="ECO:0007669"/>
    <property type="project" value="UniProtKB-KW"/>
</dbReference>
<evidence type="ECO:0000256" key="3">
    <source>
        <dbReference type="ARBA" id="ARBA00022468"/>
    </source>
</evidence>
<evidence type="ECO:0000256" key="11">
    <source>
        <dbReference type="SAM" id="Coils"/>
    </source>
</evidence>
<feature type="compositionally biased region" description="Low complexity" evidence="12">
    <location>
        <begin position="334"/>
        <end position="349"/>
    </location>
</feature>
<dbReference type="InterPro" id="IPR050302">
    <property type="entry name" value="Rab_GAP_TBC_domain"/>
</dbReference>
<protein>
    <recommendedName>
        <fullName evidence="10">GTPase-activating protein GYP5</fullName>
    </recommendedName>
</protein>
<evidence type="ECO:0000259" key="13">
    <source>
        <dbReference type="PROSITE" id="PS50086"/>
    </source>
</evidence>
<dbReference type="Gene3D" id="1.10.472.80">
    <property type="entry name" value="Ypt/Rab-GAP domain of gyp1p, domain 3"/>
    <property type="match status" value="1"/>
</dbReference>
<dbReference type="GO" id="GO:0015031">
    <property type="term" value="P:protein transport"/>
    <property type="evidence" value="ECO:0007669"/>
    <property type="project" value="UniProtKB-KW"/>
</dbReference>
<dbReference type="GO" id="GO:0005737">
    <property type="term" value="C:cytoplasm"/>
    <property type="evidence" value="ECO:0007669"/>
    <property type="project" value="UniProtKB-SubCell"/>
</dbReference>
<feature type="compositionally biased region" description="Basic and acidic residues" evidence="12">
    <location>
        <begin position="153"/>
        <end position="165"/>
    </location>
</feature>
<evidence type="ECO:0000256" key="12">
    <source>
        <dbReference type="SAM" id="MobiDB-lite"/>
    </source>
</evidence>
<dbReference type="PANTHER" id="PTHR47219">
    <property type="entry name" value="RAB GTPASE-ACTIVATING PROTEIN 1-LIKE"/>
    <property type="match status" value="1"/>
</dbReference>
<dbReference type="VEuPathDB" id="FungiDB:SCODWIG_01223"/>
<evidence type="ECO:0000256" key="4">
    <source>
        <dbReference type="ARBA" id="ARBA00022483"/>
    </source>
</evidence>
<feature type="compositionally biased region" description="Basic and acidic residues" evidence="12">
    <location>
        <begin position="134"/>
        <end position="144"/>
    </location>
</feature>
<dbReference type="PROSITE" id="PS50086">
    <property type="entry name" value="TBC_RABGAP"/>
    <property type="match status" value="1"/>
</dbReference>
<name>A0A376B4B2_9ASCO</name>
<evidence type="ECO:0000256" key="9">
    <source>
        <dbReference type="ARBA" id="ARBA00061661"/>
    </source>
</evidence>
<feature type="coiled-coil region" evidence="11">
    <location>
        <begin position="721"/>
        <end position="827"/>
    </location>
</feature>
<evidence type="ECO:0000313" key="15">
    <source>
        <dbReference type="Proteomes" id="UP000262825"/>
    </source>
</evidence>
<keyword evidence="5" id="KW-0963">Cytoplasm</keyword>
<dbReference type="GO" id="GO:0006887">
    <property type="term" value="P:exocytosis"/>
    <property type="evidence" value="ECO:0007669"/>
    <property type="project" value="UniProtKB-KW"/>
</dbReference>
<keyword evidence="15" id="KW-1185">Reference proteome</keyword>
<sequence length="890" mass="101196">MSEVENDKTQPDNTVDVIIPPKIIINNKEEEQGNDIKPIVAQKKDEIGTEKVESISTEKNAALDETAENSKEKTRIEENKNKLDSINDSEKEKKLHGMTELLKTNNEEVAKKTEEVLGERDEKPNESIAQLKMKKLDQTVEQGKESPLLPPRPQRESIHQAKEGQEEPSSPPLPPRHPGSIQRQPSISSSVSNGSGRSHKSHFRNRSVIQIHTGPAPLSEEVKPPRFLKSLKIVSAKPPTTSSGSSHSNTSYNSSGTGSANRNISSTSDYDMIISRMAENNKDLMSQSENTKESLLESATILKTNYKDILESLSSSTRGGSIGGGKPKHKHTASFSSTSSPSKNDNNKNMSKDDLSSMVSTELEQKEMTVDWPFWTRVVDNYKQVAVSEPEKLEEEISNGIPTQVRGIIWQLMTNSKSKENELLYKDFVEQQSPHETSIKRDLSRTTFIPKDKLDSLFNVIKAYSNFDKEVGYTQGMAFIATPLLLNVDEESGAFGLLIKLMKTYNIRSMFLADMPGLMLKLYQFDRILEETSPQLYNHLIRQGVRSDMYATQWFLTFFGYKFPLQFVLRIFDIVFAEGLESLLKFAIALIIKNKNQILNLNFDKLLDFLKNDLFNAYIIRNTCVDFNNTPVEEEPNNTETTDTTKKRLSQLFKIESFSSSKGGVHSNNNKNDATTTQPLYDVDSFVSDAMKIRIMPISLKRYEAEYAEIHKIEFEKEAQYEEMRIKNKQLQLELRKLQDDYTTLNREHITIANELIQNRLKIETLLDHQHGLEDEVSQLKEELKRQTELNTPNPDASLPTDLKDDLERAMRKNIDVMNINQELEMKVLQLQKTVAAFKPVNNVNSIGRVSEDDDINEKTLGNRPKEGQFLAKAEKRLSGGAWKFKNVWK</sequence>
<comment type="similarity">
    <text evidence="9">Belongs to the GYP5 family.</text>
</comment>
<dbReference type="Proteomes" id="UP000262825">
    <property type="component" value="Unassembled WGS sequence"/>
</dbReference>
<feature type="compositionally biased region" description="Low complexity" evidence="12">
    <location>
        <begin position="186"/>
        <end position="196"/>
    </location>
</feature>
<dbReference type="InterPro" id="IPR000195">
    <property type="entry name" value="Rab-GAP-TBC_dom"/>
</dbReference>
<feature type="region of interest" description="Disordered" evidence="12">
    <location>
        <begin position="316"/>
        <end position="360"/>
    </location>
</feature>
<evidence type="ECO:0000256" key="8">
    <source>
        <dbReference type="ARBA" id="ARBA00023054"/>
    </source>
</evidence>
<dbReference type="GO" id="GO:0030427">
    <property type="term" value="C:site of polarized growth"/>
    <property type="evidence" value="ECO:0007669"/>
    <property type="project" value="UniProtKB-ARBA"/>
</dbReference>
<dbReference type="FunFam" id="1.10.472.80:FF:000044">
    <property type="entry name" value="GTPase-activating protein GYP5"/>
    <property type="match status" value="1"/>
</dbReference>
<dbReference type="SMART" id="SM00164">
    <property type="entry name" value="TBC"/>
    <property type="match status" value="1"/>
</dbReference>
<feature type="compositionally biased region" description="Basic and acidic residues" evidence="12">
    <location>
        <begin position="68"/>
        <end position="97"/>
    </location>
</feature>
<dbReference type="Gene3D" id="1.10.10.750">
    <property type="entry name" value="Ypt/Rab-GAP domain of gyp1p, domain 1"/>
    <property type="match status" value="1"/>
</dbReference>
<proteinExistence type="inferred from homology"/>
<evidence type="ECO:0000256" key="1">
    <source>
        <dbReference type="ARBA" id="ARBA00004496"/>
    </source>
</evidence>
<evidence type="ECO:0000256" key="10">
    <source>
        <dbReference type="ARBA" id="ARBA00072088"/>
    </source>
</evidence>
<accession>A0A376B4B2</accession>
<keyword evidence="4" id="KW-0268">Exocytosis</keyword>
<feature type="region of interest" description="Disordered" evidence="12">
    <location>
        <begin position="51"/>
        <end position="265"/>
    </location>
</feature>
<keyword evidence="2" id="KW-0813">Transport</keyword>
<feature type="compositionally biased region" description="Basic and acidic residues" evidence="12">
    <location>
        <begin position="105"/>
        <end position="125"/>
    </location>
</feature>
<reference evidence="15" key="1">
    <citation type="submission" date="2018-06" db="EMBL/GenBank/DDBJ databases">
        <authorList>
            <person name="Guldener U."/>
        </authorList>
    </citation>
    <scope>NUCLEOTIDE SEQUENCE [LARGE SCALE GENOMIC DNA]</scope>
    <source>
        <strain evidence="15">UTAD17</strain>
    </source>
</reference>
<keyword evidence="6" id="KW-0931">ER-Golgi transport</keyword>
<evidence type="ECO:0000256" key="7">
    <source>
        <dbReference type="ARBA" id="ARBA00022927"/>
    </source>
</evidence>
<gene>
    <name evidence="14" type="ORF">SCODWIG_01223</name>
</gene>
<evidence type="ECO:0000256" key="5">
    <source>
        <dbReference type="ARBA" id="ARBA00022490"/>
    </source>
</evidence>
<dbReference type="InterPro" id="IPR035969">
    <property type="entry name" value="Rab-GAP_TBC_sf"/>
</dbReference>